<evidence type="ECO:0000256" key="2">
    <source>
        <dbReference type="ARBA" id="ARBA00023125"/>
    </source>
</evidence>
<reference evidence="5 6" key="1">
    <citation type="submission" date="2024-03" db="EMBL/GenBank/DDBJ databases">
        <title>Human intestinal bacterial collection.</title>
        <authorList>
            <person name="Pauvert C."/>
            <person name="Hitch T.C.A."/>
            <person name="Clavel T."/>
        </authorList>
    </citation>
    <scope>NUCLEOTIDE SEQUENCE [LARGE SCALE GENOMIC DNA]</scope>
    <source>
        <strain evidence="5 6">CLA-AA-H78B</strain>
    </source>
</reference>
<dbReference type="SMART" id="SM00345">
    <property type="entry name" value="HTH_GNTR"/>
    <property type="match status" value="1"/>
</dbReference>
<keyword evidence="6" id="KW-1185">Reference proteome</keyword>
<dbReference type="SUPFAM" id="SSF46785">
    <property type="entry name" value="Winged helix' DNA-binding domain"/>
    <property type="match status" value="1"/>
</dbReference>
<dbReference type="InterPro" id="IPR036390">
    <property type="entry name" value="WH_DNA-bd_sf"/>
</dbReference>
<evidence type="ECO:0000313" key="5">
    <source>
        <dbReference type="EMBL" id="MEQ2579127.1"/>
    </source>
</evidence>
<accession>A0ABV1I1R8</accession>
<keyword evidence="3" id="KW-0804">Transcription</keyword>
<dbReference type="InterPro" id="IPR000524">
    <property type="entry name" value="Tscrpt_reg_HTH_GntR"/>
</dbReference>
<dbReference type="InterPro" id="IPR036388">
    <property type="entry name" value="WH-like_DNA-bd_sf"/>
</dbReference>
<keyword evidence="2" id="KW-0238">DNA-binding</keyword>
<dbReference type="PANTHER" id="PTHR38445">
    <property type="entry name" value="HTH-TYPE TRANSCRIPTIONAL REPRESSOR YTRA"/>
    <property type="match status" value="1"/>
</dbReference>
<organism evidence="5 6">
    <name type="scientific">Hominiventricola aquisgranensis</name>
    <dbReference type="NCBI Taxonomy" id="3133164"/>
    <lineage>
        <taxon>Bacteria</taxon>
        <taxon>Bacillati</taxon>
        <taxon>Bacillota</taxon>
        <taxon>Clostridia</taxon>
        <taxon>Lachnospirales</taxon>
        <taxon>Lachnospiraceae</taxon>
        <taxon>Hominiventricola</taxon>
    </lineage>
</organism>
<evidence type="ECO:0000256" key="3">
    <source>
        <dbReference type="ARBA" id="ARBA00023163"/>
    </source>
</evidence>
<evidence type="ECO:0000313" key="6">
    <source>
        <dbReference type="Proteomes" id="UP001470288"/>
    </source>
</evidence>
<gene>
    <name evidence="5" type="ORF">WMO62_09835</name>
</gene>
<dbReference type="PANTHER" id="PTHR38445:SF6">
    <property type="entry name" value="GNTR-FAMILY TRANSCRIPTIONAL REGULATOR"/>
    <property type="match status" value="1"/>
</dbReference>
<dbReference type="PROSITE" id="PS50949">
    <property type="entry name" value="HTH_GNTR"/>
    <property type="match status" value="1"/>
</dbReference>
<sequence length="120" mass="13523">MEWKLDDSRPIWMQLEEQLTRRILSGWYKAGEKLPTVRDLAAEAGVNPNTMQRALAALDGEGLSIPNRTIGRTVTEDEGVLEAMRSRLAGNIIDQFFEATAELGYSKEQAVQLLERSMKE</sequence>
<comment type="caution">
    <text evidence="5">The sequence shown here is derived from an EMBL/GenBank/DDBJ whole genome shotgun (WGS) entry which is preliminary data.</text>
</comment>
<dbReference type="Proteomes" id="UP001470288">
    <property type="component" value="Unassembled WGS sequence"/>
</dbReference>
<proteinExistence type="predicted"/>
<protein>
    <submittedName>
        <fullName evidence="5">GntR family transcriptional regulator</fullName>
    </submittedName>
</protein>
<name>A0ABV1I1R8_9FIRM</name>
<dbReference type="Pfam" id="PF00392">
    <property type="entry name" value="GntR"/>
    <property type="match status" value="1"/>
</dbReference>
<dbReference type="EMBL" id="JBBMFC010000016">
    <property type="protein sequence ID" value="MEQ2579127.1"/>
    <property type="molecule type" value="Genomic_DNA"/>
</dbReference>
<evidence type="ECO:0000256" key="1">
    <source>
        <dbReference type="ARBA" id="ARBA00023015"/>
    </source>
</evidence>
<dbReference type="Gene3D" id="1.10.10.10">
    <property type="entry name" value="Winged helix-like DNA-binding domain superfamily/Winged helix DNA-binding domain"/>
    <property type="match status" value="1"/>
</dbReference>
<keyword evidence="1" id="KW-0805">Transcription regulation</keyword>
<evidence type="ECO:0000259" key="4">
    <source>
        <dbReference type="PROSITE" id="PS50949"/>
    </source>
</evidence>
<dbReference type="CDD" id="cd07377">
    <property type="entry name" value="WHTH_GntR"/>
    <property type="match status" value="1"/>
</dbReference>
<dbReference type="RefSeq" id="WP_147601546.1">
    <property type="nucleotide sequence ID" value="NZ_JBBMFC010000016.1"/>
</dbReference>
<feature type="domain" description="HTH gntR-type" evidence="4">
    <location>
        <begin position="9"/>
        <end position="77"/>
    </location>
</feature>